<dbReference type="AlphaFoldDB" id="A0A934T104"/>
<accession>A0A934T104</accession>
<dbReference type="Proteomes" id="UP000622890">
    <property type="component" value="Unassembled WGS sequence"/>
</dbReference>
<organism evidence="3 4">
    <name type="scientific">Noviherbaspirillum pedocola</name>
    <dbReference type="NCBI Taxonomy" id="2801341"/>
    <lineage>
        <taxon>Bacteria</taxon>
        <taxon>Pseudomonadati</taxon>
        <taxon>Pseudomonadota</taxon>
        <taxon>Betaproteobacteria</taxon>
        <taxon>Burkholderiales</taxon>
        <taxon>Oxalobacteraceae</taxon>
        <taxon>Noviherbaspirillum</taxon>
    </lineage>
</organism>
<name>A0A934T104_9BURK</name>
<dbReference type="RefSeq" id="WP_200592201.1">
    <property type="nucleotide sequence ID" value="NZ_JAEPBG010000004.1"/>
</dbReference>
<evidence type="ECO:0000313" key="3">
    <source>
        <dbReference type="EMBL" id="MBK4735443.1"/>
    </source>
</evidence>
<evidence type="ECO:0000256" key="1">
    <source>
        <dbReference type="SAM" id="SignalP"/>
    </source>
</evidence>
<dbReference type="EMBL" id="JAEPBG010000004">
    <property type="protein sequence ID" value="MBK4735443.1"/>
    <property type="molecule type" value="Genomic_DNA"/>
</dbReference>
<keyword evidence="1" id="KW-0732">Signal</keyword>
<feature type="signal peptide" evidence="1">
    <location>
        <begin position="1"/>
        <end position="25"/>
    </location>
</feature>
<reference evidence="3" key="1">
    <citation type="submission" date="2021-01" db="EMBL/GenBank/DDBJ databases">
        <title>Genome sequence of strain Noviherbaspirillum sp. DKR-6.</title>
        <authorList>
            <person name="Chaudhary D.K."/>
        </authorList>
    </citation>
    <scope>NUCLEOTIDE SEQUENCE</scope>
    <source>
        <strain evidence="3">DKR-6</strain>
    </source>
</reference>
<gene>
    <name evidence="3" type="ORF">JJB74_12530</name>
</gene>
<evidence type="ECO:0000313" key="4">
    <source>
        <dbReference type="Proteomes" id="UP000622890"/>
    </source>
</evidence>
<proteinExistence type="predicted"/>
<sequence>MDKTSFIRKGLIGLGLTIAAASSHAALILDTPSTANLSGTGIGNVNTILTIQSPGSTTTETGSVGWNGTATTTSGNVISGGNGTSQNQAVTFASAGFTSAANLASDLSALRLVFNAQEPGNTAENGINLSNLVLSFFSPTGATLFTSGAFNAQANGNFPTTQTGVGNSGFVFKLDGADITAATTALSGANFSLNDRIGLTASALNATGGPDTFFTVRFQNGATGGGGGGAGIPVPEPATLAMLGLGIGALGFARRRKS</sequence>
<dbReference type="NCBIfam" id="TIGR02595">
    <property type="entry name" value="PEP_CTERM"/>
    <property type="match status" value="1"/>
</dbReference>
<dbReference type="InterPro" id="IPR013424">
    <property type="entry name" value="Ice-binding_C"/>
</dbReference>
<feature type="domain" description="Ice-binding protein C-terminal" evidence="2">
    <location>
        <begin position="233"/>
        <end position="257"/>
    </location>
</feature>
<dbReference type="Pfam" id="PF07589">
    <property type="entry name" value="PEP-CTERM"/>
    <property type="match status" value="1"/>
</dbReference>
<evidence type="ECO:0000259" key="2">
    <source>
        <dbReference type="Pfam" id="PF07589"/>
    </source>
</evidence>
<feature type="chain" id="PRO_5036885937" evidence="1">
    <location>
        <begin position="26"/>
        <end position="258"/>
    </location>
</feature>
<comment type="caution">
    <text evidence="3">The sequence shown here is derived from an EMBL/GenBank/DDBJ whole genome shotgun (WGS) entry which is preliminary data.</text>
</comment>
<keyword evidence="4" id="KW-1185">Reference proteome</keyword>
<protein>
    <submittedName>
        <fullName evidence="3">PEP-CTERM sorting domain-containing protein</fullName>
    </submittedName>
</protein>